<reference evidence="7 8" key="1">
    <citation type="journal article" date="2016" name="Sci. Rep.">
        <title>Complete genome sequence and transcriptomic analysis of a novel marine strain Bacillus weihaiensis reveals the mechanism of brown algae degradation.</title>
        <authorList>
            <person name="Zhu Y."/>
            <person name="Chen P."/>
            <person name="Bao Y."/>
            <person name="Men Y."/>
            <person name="Zeng Y."/>
            <person name="Yang J."/>
            <person name="Sun J."/>
            <person name="Sun Y."/>
        </authorList>
    </citation>
    <scope>NUCLEOTIDE SEQUENCE [LARGE SCALE GENOMIC DNA]</scope>
    <source>
        <strain evidence="7 8">Alg07</strain>
    </source>
</reference>
<name>A0A1L3MXC0_9BACI</name>
<dbReference type="STRING" id="1547283.A9C19_05485"/>
<dbReference type="GO" id="GO:0046872">
    <property type="term" value="F:metal ion binding"/>
    <property type="evidence" value="ECO:0007669"/>
    <property type="project" value="UniProtKB-KW"/>
</dbReference>
<sequence length="468" mass="53921">MENNKLVGLYQSKGSDDEIIGNIYAARVKKVLPGMQAAFVDVGMEHNGYLHRNDVVTYQLSEEAEQKPSISHYVQEGQQLLVQIVKEGTAQKGPKLTTNIEYPGETLVYMPYGNYVAISKKIEDSNERKRLSELANELKEGSEGILFRTASVYKTNDELISEYNRLKNKFLALPEKKTKKPYCVQQARSFVEKIMMELAVKEGDTLLTDQIDRFKYLKNEFPHCTIQYHEKKEPIFSTYKIEQEIDKLTKQIVWLQNGAYIIIEQTEAMTIIDINTGKFSGKLSMRDTVLKTNQLAAVEIAKQIRLRNLSGIILIDFIDMKHKADQQAVLHTITTEMKKDHVQHKVIGFTELNILQLTRKKVRQTHLHHMTTPCKICNGTGRIISPESVAFKLERELWSYQYMEDEAIWIEATKDVSELVQGERLEHQAHLEETLKCTLYFTEVSHPVPTYHIKYVGSNDTIMKRINS</sequence>
<dbReference type="PANTHER" id="PTHR30001">
    <property type="entry name" value="RIBONUCLEASE"/>
    <property type="match status" value="1"/>
</dbReference>
<evidence type="ECO:0000313" key="7">
    <source>
        <dbReference type="EMBL" id="APH06973.1"/>
    </source>
</evidence>
<dbReference type="GO" id="GO:0006364">
    <property type="term" value="P:rRNA processing"/>
    <property type="evidence" value="ECO:0007669"/>
    <property type="project" value="TreeGrafter"/>
</dbReference>
<dbReference type="GO" id="GO:0005737">
    <property type="term" value="C:cytoplasm"/>
    <property type="evidence" value="ECO:0007669"/>
    <property type="project" value="TreeGrafter"/>
</dbReference>
<dbReference type="NCBIfam" id="TIGR00757">
    <property type="entry name" value="RNaseEG"/>
    <property type="match status" value="1"/>
</dbReference>
<dbReference type="GO" id="GO:0003723">
    <property type="term" value="F:RNA binding"/>
    <property type="evidence" value="ECO:0007669"/>
    <property type="project" value="UniProtKB-KW"/>
</dbReference>
<keyword evidence="4" id="KW-0460">Magnesium</keyword>
<dbReference type="Proteomes" id="UP000181936">
    <property type="component" value="Chromosome"/>
</dbReference>
<dbReference type="PANTHER" id="PTHR30001:SF0">
    <property type="entry name" value="RIBONUCLEASE G"/>
    <property type="match status" value="1"/>
</dbReference>
<evidence type="ECO:0000256" key="2">
    <source>
        <dbReference type="ARBA" id="ARBA00022723"/>
    </source>
</evidence>
<dbReference type="GO" id="GO:0004540">
    <property type="term" value="F:RNA nuclease activity"/>
    <property type="evidence" value="ECO:0007669"/>
    <property type="project" value="InterPro"/>
</dbReference>
<dbReference type="AlphaFoldDB" id="A0A1L3MXC0"/>
<dbReference type="InterPro" id="IPR004659">
    <property type="entry name" value="RNase_E/G"/>
</dbReference>
<organism evidence="7 8">
    <name type="scientific">Bacillus weihaiensis</name>
    <dbReference type="NCBI Taxonomy" id="1547283"/>
    <lineage>
        <taxon>Bacteria</taxon>
        <taxon>Bacillati</taxon>
        <taxon>Bacillota</taxon>
        <taxon>Bacilli</taxon>
        <taxon>Bacillales</taxon>
        <taxon>Bacillaceae</taxon>
        <taxon>Bacillus</taxon>
    </lineage>
</organism>
<evidence type="ECO:0000256" key="1">
    <source>
        <dbReference type="ARBA" id="ARBA00001946"/>
    </source>
</evidence>
<proteinExistence type="predicted"/>
<dbReference type="GO" id="GO:0016787">
    <property type="term" value="F:hydrolase activity"/>
    <property type="evidence" value="ECO:0007669"/>
    <property type="project" value="UniProtKB-KW"/>
</dbReference>
<evidence type="ECO:0000259" key="6">
    <source>
        <dbReference type="PROSITE" id="PS50126"/>
    </source>
</evidence>
<evidence type="ECO:0000256" key="4">
    <source>
        <dbReference type="ARBA" id="ARBA00022842"/>
    </source>
</evidence>
<accession>A0A1L3MXC0</accession>
<feature type="domain" description="S1 motif" evidence="6">
    <location>
        <begin position="21"/>
        <end position="99"/>
    </location>
</feature>
<evidence type="ECO:0000256" key="3">
    <source>
        <dbReference type="ARBA" id="ARBA00022801"/>
    </source>
</evidence>
<dbReference type="Gene3D" id="3.40.1260.20">
    <property type="entry name" value="Ribonuclease E, catalytic domain"/>
    <property type="match status" value="1"/>
</dbReference>
<dbReference type="InterPro" id="IPR012340">
    <property type="entry name" value="NA-bd_OB-fold"/>
</dbReference>
<keyword evidence="2" id="KW-0479">Metal-binding</keyword>
<keyword evidence="3" id="KW-0378">Hydrolase</keyword>
<protein>
    <recommendedName>
        <fullName evidence="6">S1 motif domain-containing protein</fullName>
    </recommendedName>
</protein>
<dbReference type="Pfam" id="PF10150">
    <property type="entry name" value="RNase_E_G"/>
    <property type="match status" value="1"/>
</dbReference>
<dbReference type="PROSITE" id="PS50126">
    <property type="entry name" value="S1"/>
    <property type="match status" value="1"/>
</dbReference>
<comment type="cofactor">
    <cofactor evidence="1">
        <name>Mg(2+)</name>
        <dbReference type="ChEBI" id="CHEBI:18420"/>
    </cofactor>
</comment>
<evidence type="ECO:0000256" key="5">
    <source>
        <dbReference type="ARBA" id="ARBA00022884"/>
    </source>
</evidence>
<keyword evidence="8" id="KW-1185">Reference proteome</keyword>
<dbReference type="KEGG" id="bwh:A9C19_05485"/>
<gene>
    <name evidence="7" type="ORF">A9C19_05485</name>
</gene>
<dbReference type="Gene3D" id="2.40.50.140">
    <property type="entry name" value="Nucleic acid-binding proteins"/>
    <property type="match status" value="1"/>
</dbReference>
<keyword evidence="5" id="KW-0694">RNA-binding</keyword>
<dbReference type="SMART" id="SM00316">
    <property type="entry name" value="S1"/>
    <property type="match status" value="1"/>
</dbReference>
<dbReference type="EMBL" id="CP016020">
    <property type="protein sequence ID" value="APH06973.1"/>
    <property type="molecule type" value="Genomic_DNA"/>
</dbReference>
<evidence type="ECO:0000313" key="8">
    <source>
        <dbReference type="Proteomes" id="UP000181936"/>
    </source>
</evidence>
<dbReference type="CDD" id="cd04453">
    <property type="entry name" value="S1_RNase_E"/>
    <property type="match status" value="1"/>
</dbReference>
<dbReference type="InterPro" id="IPR019307">
    <property type="entry name" value="RNA-bd_AU-1/RNase_E/G"/>
</dbReference>
<dbReference type="SUPFAM" id="SSF50249">
    <property type="entry name" value="Nucleic acid-binding proteins"/>
    <property type="match status" value="1"/>
</dbReference>
<dbReference type="InterPro" id="IPR003029">
    <property type="entry name" value="S1_domain"/>
</dbReference>